<feature type="domain" description="DUF1468" evidence="2">
    <location>
        <begin position="13"/>
        <end position="145"/>
    </location>
</feature>
<reference evidence="3" key="1">
    <citation type="submission" date="2020-04" db="EMBL/GenBank/DDBJ databases">
        <title>A desert anoxygenic phototrophic bacterium fixes CO2 using RubisCO under aerobic conditions.</title>
        <authorList>
            <person name="Tang K."/>
        </authorList>
    </citation>
    <scope>NUCLEOTIDE SEQUENCE [LARGE SCALE GENOMIC DNA]</scope>
    <source>
        <strain evidence="3">MIMtkB3</strain>
    </source>
</reference>
<accession>A0A858R3Z5</accession>
<evidence type="ECO:0000256" key="1">
    <source>
        <dbReference type="SAM" id="Phobius"/>
    </source>
</evidence>
<feature type="transmembrane region" description="Helical" evidence="1">
    <location>
        <begin position="122"/>
        <end position="148"/>
    </location>
</feature>
<keyword evidence="1" id="KW-0812">Transmembrane</keyword>
<sequence length="151" mass="16203">MASPRIRSPQDVVGGLALVVVAAVAWSQLGELKMGTAMRMGPGYFPTVLSWLVGLFGLFIAGRGLVHDGPPLDRWGWRHIIPVIGAIVLFAFAIRPLGLVLSGAGIVLVASFAAPDLRWRETIIFGGALVLFTVLLFKVALGLPFAVWPRF</sequence>
<dbReference type="InterPro" id="IPR009936">
    <property type="entry name" value="DUF1468"/>
</dbReference>
<keyword evidence="4" id="KW-1185">Reference proteome</keyword>
<feature type="transmembrane region" description="Helical" evidence="1">
    <location>
        <begin position="41"/>
        <end position="60"/>
    </location>
</feature>
<evidence type="ECO:0000259" key="2">
    <source>
        <dbReference type="Pfam" id="PF07331"/>
    </source>
</evidence>
<evidence type="ECO:0000313" key="3">
    <source>
        <dbReference type="EMBL" id="QJE71913.1"/>
    </source>
</evidence>
<dbReference type="KEGG" id="acru:HHL28_01220"/>
<dbReference type="EMBL" id="CP051775">
    <property type="protein sequence ID" value="QJE71913.1"/>
    <property type="molecule type" value="Genomic_DNA"/>
</dbReference>
<keyword evidence="1" id="KW-1133">Transmembrane helix</keyword>
<feature type="transmembrane region" description="Helical" evidence="1">
    <location>
        <begin position="12"/>
        <end position="29"/>
    </location>
</feature>
<keyword evidence="1" id="KW-0472">Membrane</keyword>
<dbReference type="Pfam" id="PF07331">
    <property type="entry name" value="TctB"/>
    <property type="match status" value="1"/>
</dbReference>
<dbReference type="AlphaFoldDB" id="A0A858R3Z5"/>
<name>A0A858R3Z5_9PROT</name>
<dbReference type="Proteomes" id="UP000501891">
    <property type="component" value="Chromosome"/>
</dbReference>
<gene>
    <name evidence="3" type="ORF">HHL28_01220</name>
</gene>
<protein>
    <submittedName>
        <fullName evidence="3">Tripartite tricarboxylate transporter TctB family protein</fullName>
    </submittedName>
</protein>
<feature type="transmembrane region" description="Helical" evidence="1">
    <location>
        <begin position="80"/>
        <end position="110"/>
    </location>
</feature>
<evidence type="ECO:0000313" key="4">
    <source>
        <dbReference type="Proteomes" id="UP000501891"/>
    </source>
</evidence>
<organism evidence="3 4">
    <name type="scientific">Aerophototrophica crusticola</name>
    <dbReference type="NCBI Taxonomy" id="1709002"/>
    <lineage>
        <taxon>Bacteria</taxon>
        <taxon>Pseudomonadati</taxon>
        <taxon>Pseudomonadota</taxon>
        <taxon>Alphaproteobacteria</taxon>
        <taxon>Rhodospirillales</taxon>
        <taxon>Rhodospirillaceae</taxon>
        <taxon>Aerophototrophica</taxon>
    </lineage>
</organism>
<proteinExistence type="predicted"/>